<feature type="domain" description="F-box associated beta-propeller type 1" evidence="1">
    <location>
        <begin position="11"/>
        <end position="161"/>
    </location>
</feature>
<dbReference type="InterPro" id="IPR017451">
    <property type="entry name" value="F-box-assoc_interact_dom"/>
</dbReference>
<dbReference type="EnsemblPlants" id="AES95297">
    <property type="protein sequence ID" value="AES95297"/>
    <property type="gene ID" value="MTR_5g023970"/>
</dbReference>
<dbReference type="Pfam" id="PF07734">
    <property type="entry name" value="FBA_1"/>
    <property type="match status" value="1"/>
</dbReference>
<evidence type="ECO:0000313" key="4">
    <source>
        <dbReference type="EnsemblPlants" id="AES95297"/>
    </source>
</evidence>
<evidence type="ECO:0000313" key="5">
    <source>
        <dbReference type="Proteomes" id="UP000002051"/>
    </source>
</evidence>
<evidence type="ECO:0000313" key="2">
    <source>
        <dbReference type="EMBL" id="AES95297.2"/>
    </source>
</evidence>
<proteinExistence type="predicted"/>
<dbReference type="Gramene" id="rna29478">
    <property type="protein sequence ID" value="RHN54438.1"/>
    <property type="gene ID" value="gene29478"/>
</dbReference>
<accession>A0A0C3XE62</accession>
<dbReference type="OrthoDB" id="1428343at2759"/>
<reference evidence="4" key="3">
    <citation type="submission" date="2015-04" db="UniProtKB">
        <authorList>
            <consortium name="EnsemblPlants"/>
        </authorList>
    </citation>
    <scope>IDENTIFICATION</scope>
    <source>
        <strain evidence="4">cv. Jemalong A17</strain>
    </source>
</reference>
<dbReference type="Proteomes" id="UP000265566">
    <property type="component" value="Chromosome 5"/>
</dbReference>
<reference evidence="3" key="4">
    <citation type="journal article" date="2018" name="Nat. Plants">
        <title>Whole-genome landscape of Medicago truncatula symbiotic genes.</title>
        <authorList>
            <person name="Pecrix Y."/>
            <person name="Gamas P."/>
            <person name="Carrere S."/>
        </authorList>
    </citation>
    <scope>NUCLEOTIDE SEQUENCE</scope>
    <source>
        <tissue evidence="3">Leaves</tissue>
    </source>
</reference>
<dbReference type="NCBIfam" id="TIGR01640">
    <property type="entry name" value="F_box_assoc_1"/>
    <property type="match status" value="1"/>
</dbReference>
<keyword evidence="5" id="KW-1185">Reference proteome</keyword>
<reference evidence="2 5" key="2">
    <citation type="journal article" date="2014" name="BMC Genomics">
        <title>An improved genome release (version Mt4.0) for the model legume Medicago truncatula.</title>
        <authorList>
            <person name="Tang H."/>
            <person name="Krishnakumar V."/>
            <person name="Bidwell S."/>
            <person name="Rosen B."/>
            <person name="Chan A."/>
            <person name="Zhou S."/>
            <person name="Gentzbittel L."/>
            <person name="Childs K.L."/>
            <person name="Yandell M."/>
            <person name="Gundlach H."/>
            <person name="Mayer K.F."/>
            <person name="Schwartz D.C."/>
            <person name="Town C.D."/>
        </authorList>
    </citation>
    <scope>GENOME REANNOTATION</scope>
    <source>
        <strain evidence="4 5">cv. Jemalong A17</strain>
    </source>
</reference>
<evidence type="ECO:0000259" key="1">
    <source>
        <dbReference type="Pfam" id="PF07734"/>
    </source>
</evidence>
<dbReference type="HOGENOM" id="CLU_027176_5_1_1"/>
<reference evidence="2 5" key="1">
    <citation type="journal article" date="2011" name="Nature">
        <title>The Medicago genome provides insight into the evolution of rhizobial symbioses.</title>
        <authorList>
            <person name="Young N.D."/>
            <person name="Debelle F."/>
            <person name="Oldroyd G.E."/>
            <person name="Geurts R."/>
            <person name="Cannon S.B."/>
            <person name="Udvardi M.K."/>
            <person name="Benedito V.A."/>
            <person name="Mayer K.F."/>
            <person name="Gouzy J."/>
            <person name="Schoof H."/>
            <person name="Van de Peer Y."/>
            <person name="Proost S."/>
            <person name="Cook D.R."/>
            <person name="Meyers B.C."/>
            <person name="Spannagl M."/>
            <person name="Cheung F."/>
            <person name="De Mita S."/>
            <person name="Krishnakumar V."/>
            <person name="Gundlach H."/>
            <person name="Zhou S."/>
            <person name="Mudge J."/>
            <person name="Bharti A.K."/>
            <person name="Murray J.D."/>
            <person name="Naoumkina M.A."/>
            <person name="Rosen B."/>
            <person name="Silverstein K.A."/>
            <person name="Tang H."/>
            <person name="Rombauts S."/>
            <person name="Zhao P.X."/>
            <person name="Zhou P."/>
            <person name="Barbe V."/>
            <person name="Bardou P."/>
            <person name="Bechner M."/>
            <person name="Bellec A."/>
            <person name="Berger A."/>
            <person name="Berges H."/>
            <person name="Bidwell S."/>
            <person name="Bisseling T."/>
            <person name="Choisne N."/>
            <person name="Couloux A."/>
            <person name="Denny R."/>
            <person name="Deshpande S."/>
            <person name="Dai X."/>
            <person name="Doyle J.J."/>
            <person name="Dudez A.M."/>
            <person name="Farmer A.D."/>
            <person name="Fouteau S."/>
            <person name="Franken C."/>
            <person name="Gibelin C."/>
            <person name="Gish J."/>
            <person name="Goldstein S."/>
            <person name="Gonzalez A.J."/>
            <person name="Green P.J."/>
            <person name="Hallab A."/>
            <person name="Hartog M."/>
            <person name="Hua A."/>
            <person name="Humphray S.J."/>
            <person name="Jeong D.H."/>
            <person name="Jing Y."/>
            <person name="Jocker A."/>
            <person name="Kenton S.M."/>
            <person name="Kim D.J."/>
            <person name="Klee K."/>
            <person name="Lai H."/>
            <person name="Lang C."/>
            <person name="Lin S."/>
            <person name="Macmil S.L."/>
            <person name="Magdelenat G."/>
            <person name="Matthews L."/>
            <person name="McCorrison J."/>
            <person name="Monaghan E.L."/>
            <person name="Mun J.H."/>
            <person name="Najar F.Z."/>
            <person name="Nicholson C."/>
            <person name="Noirot C."/>
            <person name="O'Bleness M."/>
            <person name="Paule C.R."/>
            <person name="Poulain J."/>
            <person name="Prion F."/>
            <person name="Qin B."/>
            <person name="Qu C."/>
            <person name="Retzel E.F."/>
            <person name="Riddle C."/>
            <person name="Sallet E."/>
            <person name="Samain S."/>
            <person name="Samson N."/>
            <person name="Sanders I."/>
            <person name="Saurat O."/>
            <person name="Scarpelli C."/>
            <person name="Schiex T."/>
            <person name="Segurens B."/>
            <person name="Severin A.J."/>
            <person name="Sherrier D.J."/>
            <person name="Shi R."/>
            <person name="Sims S."/>
            <person name="Singer S.R."/>
            <person name="Sinharoy S."/>
            <person name="Sterck L."/>
            <person name="Viollet A."/>
            <person name="Wang B.B."/>
            <person name="Wang K."/>
            <person name="Wang M."/>
            <person name="Wang X."/>
            <person name="Warfsmann J."/>
            <person name="Weissenbach J."/>
            <person name="White D.D."/>
            <person name="White J.D."/>
            <person name="Wiley G.B."/>
            <person name="Wincker P."/>
            <person name="Xing Y."/>
            <person name="Yang L."/>
            <person name="Yao Z."/>
            <person name="Ying F."/>
            <person name="Zhai J."/>
            <person name="Zhou L."/>
            <person name="Zuber A."/>
            <person name="Denarie J."/>
            <person name="Dixon R.A."/>
            <person name="May G.D."/>
            <person name="Schwartz D.C."/>
            <person name="Rogers J."/>
            <person name="Quetier F."/>
            <person name="Town C.D."/>
            <person name="Roe B.A."/>
        </authorList>
    </citation>
    <scope>NUCLEOTIDE SEQUENCE [LARGE SCALE GENOMIC DNA]</scope>
    <source>
        <strain evidence="2">A17</strain>
        <strain evidence="4 5">cv. Jemalong A17</strain>
    </source>
</reference>
<dbReference type="PaxDb" id="3880-AES95297"/>
<name>G7K030_MEDTR</name>
<evidence type="ECO:0000313" key="3">
    <source>
        <dbReference type="EMBL" id="RHN54438.1"/>
    </source>
</evidence>
<accession>G7K030</accession>
<sequence>MERWTSLPPLWEIYCLKSNYWRKLDIDMPTKYNDRVDVQVYTDGVCHWWGETETHDEVYLVSFNLSNEVFVKTSIPSSMDGIDSRPVFRHLSVLNGLIGWILNYEGTTILHISVLDKVGMKESWTKLFIVDPLFYVKHPIGVGKKGDIFFRKKDNQLARFNLITQKIVELGVKGDRCYCPIMVYFEESVLPIEGINS</sequence>
<dbReference type="EMBL" id="CM001221">
    <property type="protein sequence ID" value="AES95297.2"/>
    <property type="molecule type" value="Genomic_DNA"/>
</dbReference>
<protein>
    <submittedName>
        <fullName evidence="2">F-box protein interaction domain protein</fullName>
    </submittedName>
    <submittedName>
        <fullName evidence="3">Putative F-box associated interaction domain-containing protein</fullName>
    </submittedName>
</protein>
<dbReference type="KEGG" id="mtr:11405454"/>
<dbReference type="EMBL" id="PSQE01000005">
    <property type="protein sequence ID" value="RHN54438.1"/>
    <property type="molecule type" value="Genomic_DNA"/>
</dbReference>
<gene>
    <name evidence="4" type="primary">11405454</name>
    <name evidence="2" type="ordered locus">MTR_5g023970</name>
    <name evidence="3" type="ORF">MtrunA17_Chr5g0406821</name>
</gene>
<organism evidence="2 5">
    <name type="scientific">Medicago truncatula</name>
    <name type="common">Barrel medic</name>
    <name type="synonym">Medicago tribuloides</name>
    <dbReference type="NCBI Taxonomy" id="3880"/>
    <lineage>
        <taxon>Eukaryota</taxon>
        <taxon>Viridiplantae</taxon>
        <taxon>Streptophyta</taxon>
        <taxon>Embryophyta</taxon>
        <taxon>Tracheophyta</taxon>
        <taxon>Spermatophyta</taxon>
        <taxon>Magnoliopsida</taxon>
        <taxon>eudicotyledons</taxon>
        <taxon>Gunneridae</taxon>
        <taxon>Pentapetalae</taxon>
        <taxon>rosids</taxon>
        <taxon>fabids</taxon>
        <taxon>Fabales</taxon>
        <taxon>Fabaceae</taxon>
        <taxon>Papilionoideae</taxon>
        <taxon>50 kb inversion clade</taxon>
        <taxon>NPAAA clade</taxon>
        <taxon>Hologalegina</taxon>
        <taxon>IRL clade</taxon>
        <taxon>Trifolieae</taxon>
        <taxon>Medicago</taxon>
    </lineage>
</organism>
<dbReference type="InterPro" id="IPR006527">
    <property type="entry name" value="F-box-assoc_dom_typ1"/>
</dbReference>
<dbReference type="Proteomes" id="UP000002051">
    <property type="component" value="Chromosome 5"/>
</dbReference>
<dbReference type="AlphaFoldDB" id="G7K030"/>